<dbReference type="SUPFAM" id="SSF52540">
    <property type="entry name" value="P-loop containing nucleoside triphosphate hydrolases"/>
    <property type="match status" value="1"/>
</dbReference>
<accession>A0AAE0BAY1</accession>
<dbReference type="Proteomes" id="UP001190700">
    <property type="component" value="Unassembled WGS sequence"/>
</dbReference>
<name>A0AAE0BAY1_9CHLO</name>
<dbReference type="Gene3D" id="3.40.50.300">
    <property type="entry name" value="P-loop containing nucleotide triphosphate hydrolases"/>
    <property type="match status" value="1"/>
</dbReference>
<comment type="caution">
    <text evidence="1">The sequence shown here is derived from an EMBL/GenBank/DDBJ whole genome shotgun (WGS) entry which is preliminary data.</text>
</comment>
<evidence type="ECO:0000313" key="1">
    <source>
        <dbReference type="EMBL" id="KAK3232608.1"/>
    </source>
</evidence>
<dbReference type="InterPro" id="IPR027417">
    <property type="entry name" value="P-loop_NTPase"/>
</dbReference>
<dbReference type="EMBL" id="LGRX02035942">
    <property type="protein sequence ID" value="KAK3232608.1"/>
    <property type="molecule type" value="Genomic_DNA"/>
</dbReference>
<sequence length="1310" mass="150154">MFGHAQRSTKDLAADRSNETTFTFGSGIEASRERFKAYLEGISNTDHGMRTILSTDGSQGCSACGFIRNLDQHMHGEATSTTKHIDFFHRRTDLPLPWQRFASQYTLDMANGMHTEYGNQSVHKFHTFFVQHLMGSGKSDVLFNIVRLLCPKGEEGRPIHRVYIVSEKTQKDFFDTFATMIDVRHNTGTYNSPFVKYAKLENNRWQYKGYVGSDPALRVEDSYAQISPNSTVATIDTDLNRFYEHAKQKIDARSVSEDTRYESLVFVFDEAHMFTATENHMKALTNFAKNLKDLGVGGEEPPVTKPMNVIFVMLSGTLLTDSASREKWNNYLTVTERMYGKANNTFAVSYLDELPLTLRPKYEFSSLPTWNGVRNTYKRITNMVTQKPQYVSTHTQTTYDAVLAACMQNLEKLLRWIVRNHERGQSHKYLLFLPTIKNKTNELVDPLRHEPTRSRITRMFVDVQRLENDPDRWITSESRIVYDDRMQRVIDKNPHVCYGIAKPGDSEYNDVLMRRFGRVKDAESDVNIDKLESDIAHLQLLITTTCTTGADFLGVSHVYFVGTPANKTEFRQNMYRAIRMCSHPLPNMQAGVKICTIGFNQTHEVCQNTIDRSDLVHRKFMANCIDAELDEHTGKVTSLYTVNAQTMPYAGNPLSVYEEYDKTFCSDVAELQDNRILKIRGDPYKYAPQFVVDNGETLRNFLRYTILPSPSVIRFVRDYEQASNVKQKMAVVLRYYYREHPSPDATHDAGMPLCRAFEKSEPLSEMNRLLTTRYKSIHLEWYPAGTLQSVLKFLVSVLELSRHATAVNLTAGEWLESDHLAMLRILDTIVYDVGNLVRNNYAYITDDKAHVVQYDTVKKIKTSFPIDTLTDPTVAILKEHDSKQNLCATVAKSVFVRLNKLRVKVLNLKEPQPVALADSSWSYSVLFRISVLKDFCSANPSIAEYLRNISVFLPTEQCGLTARAKILEHTFGSPSKELDDTFLNADTCIIYMNMTRYNDASVQHEHPYLQNIFVTPEAKLEYPLPEEQAVSDIIEKAKNIDEAVKFPCRLTEVGANNTVWYERVEVVDDFVDTMTTLVNYELGPYRDFETEALGCNTVIDFFDFFIRKIPMGPKTHGEILDTCLCVNLDDPVLLRWGLDNEPLESPILSCVFTDDSIKRFSDDRFFGVTRRLQTRLRERVFKVPKKNIFCEFLKVDFIRVLQKRMEAILNDTPEGSPRDTLRDTIYRRISELEKTQSVYHFFEATNKRKHGEMEANATEDLIPLLASFTSSIVANSEDIALFTVHNHTAQSIRFARFAVVGHLLTCMLSG</sequence>
<gene>
    <name evidence="1" type="ORF">CYMTET_57066</name>
</gene>
<protein>
    <submittedName>
        <fullName evidence="1">Uncharacterized protein</fullName>
    </submittedName>
</protein>
<evidence type="ECO:0000313" key="2">
    <source>
        <dbReference type="Proteomes" id="UP001190700"/>
    </source>
</evidence>
<keyword evidence="2" id="KW-1185">Reference proteome</keyword>
<proteinExistence type="predicted"/>
<organism evidence="1 2">
    <name type="scientific">Cymbomonas tetramitiformis</name>
    <dbReference type="NCBI Taxonomy" id="36881"/>
    <lineage>
        <taxon>Eukaryota</taxon>
        <taxon>Viridiplantae</taxon>
        <taxon>Chlorophyta</taxon>
        <taxon>Pyramimonadophyceae</taxon>
        <taxon>Pyramimonadales</taxon>
        <taxon>Pyramimonadaceae</taxon>
        <taxon>Cymbomonas</taxon>
    </lineage>
</organism>
<reference evidence="1 2" key="1">
    <citation type="journal article" date="2015" name="Genome Biol. Evol.">
        <title>Comparative Genomics of a Bacterivorous Green Alga Reveals Evolutionary Causalities and Consequences of Phago-Mixotrophic Mode of Nutrition.</title>
        <authorList>
            <person name="Burns J.A."/>
            <person name="Paasch A."/>
            <person name="Narechania A."/>
            <person name="Kim E."/>
        </authorList>
    </citation>
    <scope>NUCLEOTIDE SEQUENCE [LARGE SCALE GENOMIC DNA]</scope>
    <source>
        <strain evidence="1 2">PLY_AMNH</strain>
    </source>
</reference>